<dbReference type="PANTHER" id="PTHR22916:SF51">
    <property type="entry name" value="GLYCOSYLTRANSFERASE EPSH-RELATED"/>
    <property type="match status" value="1"/>
</dbReference>
<sequence length="315" mass="35599">MVKVSIIVPVHNTEKYLRQCVGSLLSQTLDDIEVVLVENGSEDGSPDICRELSSEDPRVRYVTLEKGDLSTARNEGVRAAAGEYVGFVDSDDLVSPEMYGRMYEAAVRNGADAVNCNYVKIYNNGRPPKYQYCEDGTERVMTPAGMIALNMREEISQSACTLLVRKSIVSEIGFCPGVRFEDRRTTFLFYAASSSCVQINRSMYYYHQYRGGIVKKGRRNFRTNYDCADADRIRLAFIRDSGLFTPGEQVNLSSKSAESFLRKLNRMRREISCAEEREMLRGIMPGISLIPDGCRLSLKAKVIRHFVRRILAADR</sequence>
<keyword evidence="1" id="KW-0328">Glycosyltransferase</keyword>
<dbReference type="EMBL" id="JADIMJ010000123">
    <property type="protein sequence ID" value="MBO8454657.1"/>
    <property type="molecule type" value="Genomic_DNA"/>
</dbReference>
<accession>A0A940IH60</accession>
<proteinExistence type="predicted"/>
<dbReference type="PANTHER" id="PTHR22916">
    <property type="entry name" value="GLYCOSYLTRANSFERASE"/>
    <property type="match status" value="1"/>
</dbReference>
<dbReference type="SUPFAM" id="SSF53448">
    <property type="entry name" value="Nucleotide-diphospho-sugar transferases"/>
    <property type="match status" value="1"/>
</dbReference>
<gene>
    <name evidence="4" type="ORF">IAC07_08060</name>
</gene>
<dbReference type="CDD" id="cd00761">
    <property type="entry name" value="Glyco_tranf_GTA_type"/>
    <property type="match status" value="1"/>
</dbReference>
<name>A0A940IH60_9BACT</name>
<evidence type="ECO:0000313" key="4">
    <source>
        <dbReference type="EMBL" id="MBO8454657.1"/>
    </source>
</evidence>
<dbReference type="AlphaFoldDB" id="A0A940IH60"/>
<comment type="caution">
    <text evidence="4">The sequence shown here is derived from an EMBL/GenBank/DDBJ whole genome shotgun (WGS) entry which is preliminary data.</text>
</comment>
<evidence type="ECO:0000259" key="3">
    <source>
        <dbReference type="Pfam" id="PF00535"/>
    </source>
</evidence>
<dbReference type="GO" id="GO:0016758">
    <property type="term" value="F:hexosyltransferase activity"/>
    <property type="evidence" value="ECO:0007669"/>
    <property type="project" value="UniProtKB-ARBA"/>
</dbReference>
<dbReference type="Gene3D" id="3.90.550.10">
    <property type="entry name" value="Spore Coat Polysaccharide Biosynthesis Protein SpsA, Chain A"/>
    <property type="match status" value="1"/>
</dbReference>
<evidence type="ECO:0000256" key="1">
    <source>
        <dbReference type="ARBA" id="ARBA00022676"/>
    </source>
</evidence>
<dbReference type="InterPro" id="IPR029044">
    <property type="entry name" value="Nucleotide-diphossugar_trans"/>
</dbReference>
<reference evidence="4" key="1">
    <citation type="submission" date="2020-10" db="EMBL/GenBank/DDBJ databases">
        <authorList>
            <person name="Gilroy R."/>
        </authorList>
    </citation>
    <scope>NUCLEOTIDE SEQUENCE</scope>
    <source>
        <strain evidence="4">F1-3629</strain>
    </source>
</reference>
<keyword evidence="2" id="KW-0808">Transferase</keyword>
<protein>
    <submittedName>
        <fullName evidence="4">Glycosyltransferase family 2 protein</fullName>
    </submittedName>
</protein>
<dbReference type="Proteomes" id="UP000771749">
    <property type="component" value="Unassembled WGS sequence"/>
</dbReference>
<evidence type="ECO:0000313" key="5">
    <source>
        <dbReference type="Proteomes" id="UP000771749"/>
    </source>
</evidence>
<evidence type="ECO:0000256" key="2">
    <source>
        <dbReference type="ARBA" id="ARBA00022679"/>
    </source>
</evidence>
<organism evidence="4 5">
    <name type="scientific">Candidatus Cryptobacteroides gallistercoris</name>
    <dbReference type="NCBI Taxonomy" id="2840765"/>
    <lineage>
        <taxon>Bacteria</taxon>
        <taxon>Pseudomonadati</taxon>
        <taxon>Bacteroidota</taxon>
        <taxon>Bacteroidia</taxon>
        <taxon>Bacteroidales</taxon>
        <taxon>Candidatus Cryptobacteroides</taxon>
    </lineage>
</organism>
<reference evidence="4" key="2">
    <citation type="journal article" date="2021" name="PeerJ">
        <title>Extensive microbial diversity within the chicken gut microbiome revealed by metagenomics and culture.</title>
        <authorList>
            <person name="Gilroy R."/>
            <person name="Ravi A."/>
            <person name="Getino M."/>
            <person name="Pursley I."/>
            <person name="Horton D.L."/>
            <person name="Alikhan N.F."/>
            <person name="Baker D."/>
            <person name="Gharbi K."/>
            <person name="Hall N."/>
            <person name="Watson M."/>
            <person name="Adriaenssens E.M."/>
            <person name="Foster-Nyarko E."/>
            <person name="Jarju S."/>
            <person name="Secka A."/>
            <person name="Antonio M."/>
            <person name="Oren A."/>
            <person name="Chaudhuri R.R."/>
            <person name="La Ragione R."/>
            <person name="Hildebrand F."/>
            <person name="Pallen M.J."/>
        </authorList>
    </citation>
    <scope>NUCLEOTIDE SEQUENCE</scope>
    <source>
        <strain evidence="4">F1-3629</strain>
    </source>
</reference>
<dbReference type="Pfam" id="PF00535">
    <property type="entry name" value="Glycos_transf_2"/>
    <property type="match status" value="1"/>
</dbReference>
<dbReference type="InterPro" id="IPR001173">
    <property type="entry name" value="Glyco_trans_2-like"/>
</dbReference>
<feature type="domain" description="Glycosyltransferase 2-like" evidence="3">
    <location>
        <begin position="5"/>
        <end position="163"/>
    </location>
</feature>